<dbReference type="Pfam" id="PF08591">
    <property type="entry name" value="RNR_inhib"/>
    <property type="match status" value="1"/>
</dbReference>
<organism evidence="7 8">
    <name type="scientific">Tuber borchii</name>
    <name type="common">White truffle</name>
    <dbReference type="NCBI Taxonomy" id="42251"/>
    <lineage>
        <taxon>Eukaryota</taxon>
        <taxon>Fungi</taxon>
        <taxon>Dikarya</taxon>
        <taxon>Ascomycota</taxon>
        <taxon>Pezizomycotina</taxon>
        <taxon>Pezizomycetes</taxon>
        <taxon>Pezizales</taxon>
        <taxon>Tuberaceae</taxon>
        <taxon>Tuber</taxon>
    </lineage>
</organism>
<evidence type="ECO:0000256" key="4">
    <source>
        <dbReference type="ARBA" id="ARBA00022490"/>
    </source>
</evidence>
<dbReference type="GO" id="GO:0005634">
    <property type="term" value="C:nucleus"/>
    <property type="evidence" value="ECO:0007669"/>
    <property type="project" value="UniProtKB-SubCell"/>
</dbReference>
<reference evidence="7 8" key="1">
    <citation type="submission" date="2017-04" db="EMBL/GenBank/DDBJ databases">
        <title>Draft genome sequence of Tuber borchii Vittad., a whitish edible truffle.</title>
        <authorList>
            <consortium name="DOE Joint Genome Institute"/>
            <person name="Murat C."/>
            <person name="Kuo A."/>
            <person name="Barry K.W."/>
            <person name="Clum A."/>
            <person name="Dockter R.B."/>
            <person name="Fauchery L."/>
            <person name="Iotti M."/>
            <person name="Kohler A."/>
            <person name="Labutti K."/>
            <person name="Lindquist E.A."/>
            <person name="Lipzen A."/>
            <person name="Ohm R.A."/>
            <person name="Wang M."/>
            <person name="Grigoriev I.V."/>
            <person name="Zambonelli A."/>
            <person name="Martin F.M."/>
        </authorList>
    </citation>
    <scope>NUCLEOTIDE SEQUENCE [LARGE SCALE GENOMIC DNA]</scope>
    <source>
        <strain evidence="7 8">Tbo3840</strain>
    </source>
</reference>
<dbReference type="PANTHER" id="PTHR28081:SF1">
    <property type="entry name" value="DAMAGE-REGULATED IMPORT FACILITATOR 1"/>
    <property type="match status" value="1"/>
</dbReference>
<evidence type="ECO:0000313" key="8">
    <source>
        <dbReference type="Proteomes" id="UP000244722"/>
    </source>
</evidence>
<feature type="region of interest" description="Disordered" evidence="6">
    <location>
        <begin position="1"/>
        <end position="33"/>
    </location>
</feature>
<evidence type="ECO:0000313" key="7">
    <source>
        <dbReference type="EMBL" id="PUU83659.1"/>
    </source>
</evidence>
<evidence type="ECO:0000256" key="2">
    <source>
        <dbReference type="ARBA" id="ARBA00004496"/>
    </source>
</evidence>
<name>A0A2T7A7G2_TUBBO</name>
<dbReference type="PANTHER" id="PTHR28081">
    <property type="entry name" value="DAMAGE-REGULATED IMPORT FACILITATOR 1-RELATED"/>
    <property type="match status" value="1"/>
</dbReference>
<sequence length="167" mass="18269">MSTPSTPRKRQNLTSQSTITSFFTPSSRSITTTATAAVPEVPTPIKSSLLTVGMRVRKSVPEGYKSGTYKFNTFTVTKSNSNNTLAKPPKSLVTIVPGSPSKKREFAEEVEGKDNAPVEVGRGEIAMPKSLRRRFHAAIGRKEAEGDVVMDEREEEFEEAGFLVESD</sequence>
<dbReference type="EMBL" id="NESQ01000008">
    <property type="protein sequence ID" value="PUU83659.1"/>
    <property type="molecule type" value="Genomic_DNA"/>
</dbReference>
<comment type="caution">
    <text evidence="7">The sequence shown here is derived from an EMBL/GenBank/DDBJ whole genome shotgun (WGS) entry which is preliminary data.</text>
</comment>
<evidence type="ECO:0000256" key="5">
    <source>
        <dbReference type="ARBA" id="ARBA00023242"/>
    </source>
</evidence>
<feature type="compositionally biased region" description="Polar residues" evidence="6">
    <location>
        <begin position="1"/>
        <end position="30"/>
    </location>
</feature>
<dbReference type="AlphaFoldDB" id="A0A2T7A7G2"/>
<evidence type="ECO:0000256" key="3">
    <source>
        <dbReference type="ARBA" id="ARBA00005459"/>
    </source>
</evidence>
<evidence type="ECO:0000256" key="1">
    <source>
        <dbReference type="ARBA" id="ARBA00004123"/>
    </source>
</evidence>
<keyword evidence="5" id="KW-0539">Nucleus</keyword>
<dbReference type="OrthoDB" id="4072855at2759"/>
<dbReference type="Proteomes" id="UP000244722">
    <property type="component" value="Unassembled WGS sequence"/>
</dbReference>
<proteinExistence type="inferred from homology"/>
<comment type="subcellular location">
    <subcellularLocation>
        <location evidence="2">Cytoplasm</location>
    </subcellularLocation>
    <subcellularLocation>
        <location evidence="1">Nucleus</location>
    </subcellularLocation>
</comment>
<keyword evidence="4" id="KW-0963">Cytoplasm</keyword>
<accession>A0A2T7A7G2</accession>
<keyword evidence="8" id="KW-1185">Reference proteome</keyword>
<gene>
    <name evidence="7" type="ORF">B9Z19DRAFT_781948</name>
</gene>
<protein>
    <submittedName>
        <fullName evidence="7">Uncharacterized protein</fullName>
    </submittedName>
</protein>
<dbReference type="GO" id="GO:0008104">
    <property type="term" value="P:intracellular protein localization"/>
    <property type="evidence" value="ECO:0007669"/>
    <property type="project" value="TreeGrafter"/>
</dbReference>
<comment type="similarity">
    <text evidence="3">Belongs to the DIF1/spd1 family.</text>
</comment>
<dbReference type="GO" id="GO:0005737">
    <property type="term" value="C:cytoplasm"/>
    <property type="evidence" value="ECO:0007669"/>
    <property type="project" value="UniProtKB-SubCell"/>
</dbReference>
<dbReference type="InterPro" id="IPR013900">
    <property type="entry name" value="RNR_inhibitor"/>
</dbReference>
<dbReference type="GO" id="GO:1990846">
    <property type="term" value="F:ribonucleoside-diphosphate reductase inhibitor activity"/>
    <property type="evidence" value="ECO:0007669"/>
    <property type="project" value="TreeGrafter"/>
</dbReference>
<evidence type="ECO:0000256" key="6">
    <source>
        <dbReference type="SAM" id="MobiDB-lite"/>
    </source>
</evidence>